<organism evidence="1 2">
    <name type="scientific">Paraburkholderia fungorum</name>
    <dbReference type="NCBI Taxonomy" id="134537"/>
    <lineage>
        <taxon>Bacteria</taxon>
        <taxon>Pseudomonadati</taxon>
        <taxon>Pseudomonadota</taxon>
        <taxon>Betaproteobacteria</taxon>
        <taxon>Burkholderiales</taxon>
        <taxon>Burkholderiaceae</taxon>
        <taxon>Paraburkholderia</taxon>
    </lineage>
</organism>
<reference evidence="2" key="1">
    <citation type="submission" date="2016-10" db="EMBL/GenBank/DDBJ databases">
        <authorList>
            <person name="Varghese N."/>
        </authorList>
    </citation>
    <scope>NUCLEOTIDE SEQUENCE [LARGE SCALE GENOMIC DNA]</scope>
    <source>
        <strain evidence="2">GAS106B</strain>
    </source>
</reference>
<gene>
    <name evidence="1" type="ORF">SAMN05443245_0942</name>
</gene>
<evidence type="ECO:0000313" key="1">
    <source>
        <dbReference type="EMBL" id="SDQ32973.1"/>
    </source>
</evidence>
<dbReference type="AlphaFoldDB" id="A0A1H1A010"/>
<dbReference type="Proteomes" id="UP000183487">
    <property type="component" value="Unassembled WGS sequence"/>
</dbReference>
<accession>A0A1H1A010</accession>
<name>A0A1H1A010_9BURK</name>
<protein>
    <submittedName>
        <fullName evidence="1">Uncharacterized protein</fullName>
    </submittedName>
</protein>
<dbReference type="EMBL" id="FNKP01000001">
    <property type="protein sequence ID" value="SDQ32973.1"/>
    <property type="molecule type" value="Genomic_DNA"/>
</dbReference>
<evidence type="ECO:0000313" key="2">
    <source>
        <dbReference type="Proteomes" id="UP000183487"/>
    </source>
</evidence>
<proteinExistence type="predicted"/>
<sequence>MSIPTTYEAWIDALNQMHLDNFLGAEVRRVGKVCGS</sequence>
<keyword evidence="2" id="KW-1185">Reference proteome</keyword>